<reference evidence="1 2" key="1">
    <citation type="journal article" date="2019" name="Int. J. Syst. Evol. Microbiol.">
        <title>The Global Catalogue of Microorganisms (GCM) 10K type strain sequencing project: providing services to taxonomists for standard genome sequencing and annotation.</title>
        <authorList>
            <consortium name="The Broad Institute Genomics Platform"/>
            <consortium name="The Broad Institute Genome Sequencing Center for Infectious Disease"/>
            <person name="Wu L."/>
            <person name="Ma J."/>
        </authorList>
    </citation>
    <scope>NUCLEOTIDE SEQUENCE [LARGE SCALE GENOMIC DNA]</scope>
    <source>
        <strain evidence="1 2">JCM 14718</strain>
    </source>
</reference>
<dbReference type="EMBL" id="BAAANY010000009">
    <property type="protein sequence ID" value="GAA1676016.1"/>
    <property type="molecule type" value="Genomic_DNA"/>
</dbReference>
<organism evidence="1 2">
    <name type="scientific">Fodinicola feengrottensis</name>
    <dbReference type="NCBI Taxonomy" id="435914"/>
    <lineage>
        <taxon>Bacteria</taxon>
        <taxon>Bacillati</taxon>
        <taxon>Actinomycetota</taxon>
        <taxon>Actinomycetes</taxon>
        <taxon>Mycobacteriales</taxon>
        <taxon>Fodinicola</taxon>
    </lineage>
</organism>
<dbReference type="Proteomes" id="UP001500618">
    <property type="component" value="Unassembled WGS sequence"/>
</dbReference>
<comment type="caution">
    <text evidence="1">The sequence shown here is derived from an EMBL/GenBank/DDBJ whole genome shotgun (WGS) entry which is preliminary data.</text>
</comment>
<keyword evidence="2" id="KW-1185">Reference proteome</keyword>
<sequence length="59" mass="6711">MSLRRQVAQATVDAAQMLQSARTYGDKRRIDHYSGMTLAFQSIIDMIDIEFELDKDDSG</sequence>
<accession>A0ABN2GSG9</accession>
<evidence type="ECO:0008006" key="3">
    <source>
        <dbReference type="Google" id="ProtNLM"/>
    </source>
</evidence>
<gene>
    <name evidence="1" type="ORF">GCM10009765_26640</name>
</gene>
<evidence type="ECO:0000313" key="1">
    <source>
        <dbReference type="EMBL" id="GAA1676016.1"/>
    </source>
</evidence>
<protein>
    <recommendedName>
        <fullName evidence="3">DUF86 domain-containing protein</fullName>
    </recommendedName>
</protein>
<evidence type="ECO:0000313" key="2">
    <source>
        <dbReference type="Proteomes" id="UP001500618"/>
    </source>
</evidence>
<name>A0ABN2GSG9_9ACTN</name>
<proteinExistence type="predicted"/>